<keyword evidence="15" id="KW-1185">Reference proteome</keyword>
<evidence type="ECO:0000256" key="4">
    <source>
        <dbReference type="ARBA" id="ARBA00018706"/>
    </source>
</evidence>
<evidence type="ECO:0000256" key="8">
    <source>
        <dbReference type="ARBA" id="ARBA00022741"/>
    </source>
</evidence>
<dbReference type="PANTHER" id="PTHR12755">
    <property type="entry name" value="CLEAVAGE/POLYADENYLATION FACTOR IA SUBUNIT CLP1P"/>
    <property type="match status" value="1"/>
</dbReference>
<feature type="domain" description="Clp1 P-loop" evidence="13">
    <location>
        <begin position="275"/>
        <end position="467"/>
    </location>
</feature>
<evidence type="ECO:0000256" key="12">
    <source>
        <dbReference type="SAM" id="MobiDB-lite"/>
    </source>
</evidence>
<evidence type="ECO:0000256" key="7">
    <source>
        <dbReference type="ARBA" id="ARBA00022679"/>
    </source>
</evidence>
<dbReference type="PANTHER" id="PTHR12755:SF3">
    <property type="entry name" value="POLYNUCLEOTIDE 5'-HYDROXYL-KINASE NOL9"/>
    <property type="match status" value="1"/>
</dbReference>
<comment type="subcellular location">
    <subcellularLocation>
        <location evidence="2">Nucleus</location>
        <location evidence="2">Nucleolus</location>
    </subcellularLocation>
</comment>
<dbReference type="FunFam" id="3.40.50.300:FF:001156">
    <property type="entry name" value="Polynucleotide 5-hydroxyl-kinase grc3"/>
    <property type="match status" value="1"/>
</dbReference>
<evidence type="ECO:0000256" key="5">
    <source>
        <dbReference type="ARBA" id="ARBA00019824"/>
    </source>
</evidence>
<comment type="caution">
    <text evidence="14">The sequence shown here is derived from an EMBL/GenBank/DDBJ whole genome shotgun (WGS) entry which is preliminary data.</text>
</comment>
<dbReference type="GO" id="GO:0000448">
    <property type="term" value="P:cleavage in ITS2 between 5.8S rRNA and LSU-rRNA of tricistronic rRNA transcript (SSU-rRNA, 5.8S rRNA, LSU-rRNA)"/>
    <property type="evidence" value="ECO:0007669"/>
    <property type="project" value="TreeGrafter"/>
</dbReference>
<evidence type="ECO:0000313" key="14">
    <source>
        <dbReference type="EMBL" id="KAJ4388115.1"/>
    </source>
</evidence>
<feature type="compositionally biased region" description="Polar residues" evidence="12">
    <location>
        <begin position="41"/>
        <end position="57"/>
    </location>
</feature>
<evidence type="ECO:0000256" key="2">
    <source>
        <dbReference type="ARBA" id="ARBA00004604"/>
    </source>
</evidence>
<reference evidence="14" key="1">
    <citation type="submission" date="2022-10" db="EMBL/GenBank/DDBJ databases">
        <title>Tapping the CABI collections for fungal endophytes: first genome assemblies for Collariella, Neodidymelliopsis, Ascochyta clinopodiicola, Didymella pomorum, Didymosphaeria variabile, Neocosmospora piperis and Neocucurbitaria cava.</title>
        <authorList>
            <person name="Hill R."/>
        </authorList>
    </citation>
    <scope>NUCLEOTIDE SEQUENCE</scope>
    <source>
        <strain evidence="14">IMI 355082</strain>
    </source>
</reference>
<dbReference type="InterPro" id="IPR027417">
    <property type="entry name" value="P-loop_NTPase"/>
</dbReference>
<evidence type="ECO:0000256" key="6">
    <source>
        <dbReference type="ARBA" id="ARBA00022552"/>
    </source>
</evidence>
<dbReference type="GO" id="GO:0005524">
    <property type="term" value="F:ATP binding"/>
    <property type="evidence" value="ECO:0007669"/>
    <property type="project" value="UniProtKB-KW"/>
</dbReference>
<keyword evidence="8" id="KW-0547">Nucleotide-binding</keyword>
<evidence type="ECO:0000259" key="13">
    <source>
        <dbReference type="Pfam" id="PF16575"/>
    </source>
</evidence>
<evidence type="ECO:0000256" key="1">
    <source>
        <dbReference type="ARBA" id="ARBA00003798"/>
    </source>
</evidence>
<protein>
    <recommendedName>
        <fullName evidence="5">Polynucleotide 5'-hydroxyl-kinase GRC3</fullName>
    </recommendedName>
    <alternativeName>
        <fullName evidence="4">Polynucleotide 5'-hydroxyl-kinase grc3</fullName>
    </alternativeName>
</protein>
<keyword evidence="11" id="KW-0539">Nucleus</keyword>
<proteinExistence type="inferred from homology"/>
<dbReference type="InterPro" id="IPR032319">
    <property type="entry name" value="CLP1_P"/>
</dbReference>
<evidence type="ECO:0000313" key="15">
    <source>
        <dbReference type="Proteomes" id="UP001140453"/>
    </source>
</evidence>
<keyword evidence="9" id="KW-0418">Kinase</keyword>
<dbReference type="Gene3D" id="3.40.50.300">
    <property type="entry name" value="P-loop containing nucleotide triphosphate hydrolases"/>
    <property type="match status" value="1"/>
</dbReference>
<name>A0A9W8YM75_9PEZI</name>
<evidence type="ECO:0000256" key="11">
    <source>
        <dbReference type="ARBA" id="ARBA00023242"/>
    </source>
</evidence>
<comment type="similarity">
    <text evidence="3">Belongs to the Clp1 family. NOL9/GRC3 subfamily.</text>
</comment>
<keyword evidence="7" id="KW-0808">Transferase</keyword>
<dbReference type="AlphaFoldDB" id="A0A9W8YM75"/>
<evidence type="ECO:0000256" key="9">
    <source>
        <dbReference type="ARBA" id="ARBA00022777"/>
    </source>
</evidence>
<sequence length="673" mass="73113">MSANKRRKLDVGQATPMLSAAALRKRLLEKQASASAAESSDNSGLASPENGTRSPGVNSKGTKGKAAAAGSALKKDSPRTAEEVLLGDSGTVDETALYEATETVDEPPRKRIQLSSISPESSSIQKKADGTAVLKFAESSERIVLLGSYGVKVKNGEASICGASLYPSDKVQWVHVPHCHALPVLRCSEQSIVEIHSHPASHKLRSLERLSPVFGNLWNEAASGQQQTWQILGSSTDGPKKAMLQDLKSPAIWNREIANILKAKNEKPPVLLVCGPKSSGKSTFSRIVTNRMLTDRGGTKKRRWPGVSVLDIDPGQPEFASPGVISLIKVNEPNLSPPFCHPKIRVNHVVRSHTVASITPASNIEHYKSCVLDLFSHYQSSCSKYPLVINTLGWIQGSGLVLLQELVAGIQPTEILYMSEDGPEDTVEGLKSAGQAIPFTALPSQSSDFTSRTALHLRHMQAMSYFHLDEETNNPTELTWNPAPLSHSAPWLVSYKSEESGLLGIVCYGYQPEPELLAEAINGTILAIVEVEHAKAFNGPKLEDLVQQTPSQIPYIRPTSPLNPQYSRCLGLALIRGVDTEAQLLALSTPASVEQLNGKKVVLVSGKFDPPTWAYTEDHYYRTFRKGEEDVIQGNGSAEIPWTEKLHGSQKRAVGSKVWRVRRDLGRNNSGGD</sequence>
<accession>A0A9W8YM75</accession>
<keyword evidence="10" id="KW-0067">ATP-binding</keyword>
<evidence type="ECO:0000256" key="3">
    <source>
        <dbReference type="ARBA" id="ARBA00011003"/>
    </source>
</evidence>
<gene>
    <name evidence="14" type="primary">GRC3</name>
    <name evidence="14" type="ORF">N0V93_008720</name>
</gene>
<evidence type="ECO:0000256" key="10">
    <source>
        <dbReference type="ARBA" id="ARBA00022840"/>
    </source>
</evidence>
<dbReference type="Proteomes" id="UP001140453">
    <property type="component" value="Unassembled WGS sequence"/>
</dbReference>
<dbReference type="Pfam" id="PF16575">
    <property type="entry name" value="CLP1_P"/>
    <property type="match status" value="1"/>
</dbReference>
<dbReference type="GO" id="GO:0051731">
    <property type="term" value="F:polynucleotide 5'-hydroxyl-kinase activity"/>
    <property type="evidence" value="ECO:0007669"/>
    <property type="project" value="InterPro"/>
</dbReference>
<feature type="compositionally biased region" description="Basic and acidic residues" evidence="12">
    <location>
        <begin position="73"/>
        <end position="82"/>
    </location>
</feature>
<dbReference type="EMBL" id="JAPEVB010000005">
    <property type="protein sequence ID" value="KAJ4388115.1"/>
    <property type="molecule type" value="Genomic_DNA"/>
</dbReference>
<dbReference type="GO" id="GO:0005730">
    <property type="term" value="C:nucleolus"/>
    <property type="evidence" value="ECO:0007669"/>
    <property type="project" value="UniProtKB-SubCell"/>
</dbReference>
<feature type="region of interest" description="Disordered" evidence="12">
    <location>
        <begin position="29"/>
        <end position="88"/>
    </location>
</feature>
<dbReference type="OrthoDB" id="4054781at2759"/>
<keyword evidence="6" id="KW-0698">rRNA processing</keyword>
<dbReference type="InterPro" id="IPR045116">
    <property type="entry name" value="Clp1/Grc3"/>
</dbReference>
<comment type="function">
    <text evidence="1">Polynucleotide 5'-kinase involved in rRNA processing.</text>
</comment>
<feature type="compositionally biased region" description="Low complexity" evidence="12">
    <location>
        <begin position="59"/>
        <end position="72"/>
    </location>
</feature>
<organism evidence="14 15">
    <name type="scientific">Gnomoniopsis smithogilvyi</name>
    <dbReference type="NCBI Taxonomy" id="1191159"/>
    <lineage>
        <taxon>Eukaryota</taxon>
        <taxon>Fungi</taxon>
        <taxon>Dikarya</taxon>
        <taxon>Ascomycota</taxon>
        <taxon>Pezizomycotina</taxon>
        <taxon>Sordariomycetes</taxon>
        <taxon>Sordariomycetidae</taxon>
        <taxon>Diaporthales</taxon>
        <taxon>Gnomoniaceae</taxon>
        <taxon>Gnomoniopsis</taxon>
    </lineage>
</organism>